<protein>
    <recommendedName>
        <fullName evidence="5">Aconitate hydratase A</fullName>
        <ecNumber evidence="4">4.2.1.3</ecNumber>
    </recommendedName>
    <alternativeName>
        <fullName evidence="13">Iron-responsive protein-like</fullName>
    </alternativeName>
    <alternativeName>
        <fullName evidence="12">RNA-binding protein</fullName>
    </alternativeName>
</protein>
<dbReference type="InterPro" id="IPR015928">
    <property type="entry name" value="Aconitase/3IPM_dehydase_swvl"/>
</dbReference>
<dbReference type="InterPro" id="IPR018136">
    <property type="entry name" value="Aconitase_4Fe-4S_BS"/>
</dbReference>
<evidence type="ECO:0000256" key="3">
    <source>
        <dbReference type="ARBA" id="ARBA00011271"/>
    </source>
</evidence>
<dbReference type="InterPro" id="IPR015931">
    <property type="entry name" value="Acnase/IPM_dHydase_lsu_aba_1/3"/>
</dbReference>
<comment type="catalytic activity">
    <reaction evidence="11">
        <text>citrate = D-threo-isocitrate</text>
        <dbReference type="Rhea" id="RHEA:10336"/>
        <dbReference type="ChEBI" id="CHEBI:15562"/>
        <dbReference type="ChEBI" id="CHEBI:16947"/>
        <dbReference type="EC" id="4.2.1.3"/>
    </reaction>
</comment>
<dbReference type="RefSeq" id="WP_127786977.1">
    <property type="nucleotide sequence ID" value="NZ_SACL01000002.1"/>
</dbReference>
<evidence type="ECO:0000256" key="2">
    <source>
        <dbReference type="ARBA" id="ARBA00004717"/>
    </source>
</evidence>
<dbReference type="GO" id="GO:0003861">
    <property type="term" value="F:3-isopropylmalate dehydratase activity"/>
    <property type="evidence" value="ECO:0007669"/>
    <property type="project" value="InterPro"/>
</dbReference>
<dbReference type="GO" id="GO:0051539">
    <property type="term" value="F:4 iron, 4 sulfur cluster binding"/>
    <property type="evidence" value="ECO:0007669"/>
    <property type="project" value="UniProtKB-KW"/>
</dbReference>
<comment type="caution">
    <text evidence="16">The sequence shown here is derived from an EMBL/GenBank/DDBJ whole genome shotgun (WGS) entry which is preliminary data.</text>
</comment>
<keyword evidence="6" id="KW-0004">4Fe-4S</keyword>
<dbReference type="PANTHER" id="PTHR43822:SF21">
    <property type="entry name" value="3-ISOPROPYLMALATE DEHYDRATASE LARGE SUBUNIT 1"/>
    <property type="match status" value="1"/>
</dbReference>
<feature type="domain" description="Aconitase A/isopropylmalate dehydratase small subunit swivel" evidence="15">
    <location>
        <begin position="53"/>
        <end position="101"/>
    </location>
</feature>
<evidence type="ECO:0000259" key="15">
    <source>
        <dbReference type="Pfam" id="PF00694"/>
    </source>
</evidence>
<keyword evidence="9" id="KW-0411">Iron-sulfur</keyword>
<dbReference type="NCBIfam" id="NF001614">
    <property type="entry name" value="PRK00402.1"/>
    <property type="match status" value="1"/>
</dbReference>
<dbReference type="SUPFAM" id="SSF53732">
    <property type="entry name" value="Aconitase iron-sulfur domain"/>
    <property type="match status" value="1"/>
</dbReference>
<dbReference type="GO" id="GO:0046872">
    <property type="term" value="F:metal ion binding"/>
    <property type="evidence" value="ECO:0007669"/>
    <property type="project" value="UniProtKB-KW"/>
</dbReference>
<dbReference type="Pfam" id="PF00694">
    <property type="entry name" value="Aconitase_C"/>
    <property type="match status" value="1"/>
</dbReference>
<dbReference type="Gene3D" id="3.30.499.10">
    <property type="entry name" value="Aconitase, domain 3"/>
    <property type="match status" value="2"/>
</dbReference>
<comment type="subunit">
    <text evidence="3">Heterodimer of LeuC and LeuD.</text>
</comment>
<name>A0A437MJA6_9PROT</name>
<sequence>MRVSGSALVAGSDINADLLYPARFMGITDHRRQAAHALQGLGDEWPARVAAHPVLVAGDNLGGGSAREEAVTALLGAGVKLVVARGFSRLFFRNCINNGLPAVACPELPALETGATVTADLAEGWIEADGQRLAVPPLPAALLAIIARGGLLAGLAAAAPAPLHAPVRDNGTLAEQILSRAAGRPLRAGEMAEVTPDHCFIPDDTISLLMHHLDRAGVTRLPHPERLGVFYDHFAPAETVEHATAHAEGRRFLQRLGVERLHEVGEGISHQICIEQGLVKPGELAFNADSHTTTLGAVGCFGTGLGATETAHVWATGRIWLRVPETIRIVLDGVLNPGVTAKDICLTLLRLMGSAGATYRALEFHGPGVASLSTAQRMTLCNMAVELGAKAAMVPPDHGWPRLDAGAAYMQEVVVDLGALSPMAALPGRVAPIADFGAPAINQAFLGTCTNGRIEDLREAAAILAGRRLAPGVRMLVTPASRAVQSAALRDGTLATLLDAGCVLTPPGCGACAGLHMGLLGDGEVCVSSGSRNAPGRMGSRSAEILLASPATVAASAVTGRLTDPRRLMETPL</sequence>
<keyword evidence="10" id="KW-0456">Lyase</keyword>
<evidence type="ECO:0000256" key="6">
    <source>
        <dbReference type="ARBA" id="ARBA00022485"/>
    </source>
</evidence>
<evidence type="ECO:0000256" key="13">
    <source>
        <dbReference type="ARBA" id="ARBA00031977"/>
    </source>
</evidence>
<evidence type="ECO:0000256" key="12">
    <source>
        <dbReference type="ARBA" id="ARBA00031081"/>
    </source>
</evidence>
<dbReference type="PROSITE" id="PS00450">
    <property type="entry name" value="ACONITASE_1"/>
    <property type="match status" value="1"/>
</dbReference>
<dbReference type="AlphaFoldDB" id="A0A437MJA6"/>
<dbReference type="GO" id="GO:0006099">
    <property type="term" value="P:tricarboxylic acid cycle"/>
    <property type="evidence" value="ECO:0007669"/>
    <property type="project" value="UniProtKB-UniPathway"/>
</dbReference>
<keyword evidence="17" id="KW-1185">Reference proteome</keyword>
<dbReference type="SUPFAM" id="SSF52016">
    <property type="entry name" value="LeuD/IlvD-like"/>
    <property type="match status" value="1"/>
</dbReference>
<keyword evidence="8" id="KW-0408">Iron</keyword>
<dbReference type="EMBL" id="SACL01000002">
    <property type="protein sequence ID" value="RVT97748.1"/>
    <property type="molecule type" value="Genomic_DNA"/>
</dbReference>
<evidence type="ECO:0000313" key="17">
    <source>
        <dbReference type="Proteomes" id="UP000282957"/>
    </source>
</evidence>
<dbReference type="GO" id="GO:0009098">
    <property type="term" value="P:L-leucine biosynthetic process"/>
    <property type="evidence" value="ECO:0007669"/>
    <property type="project" value="InterPro"/>
</dbReference>
<dbReference type="EC" id="4.2.1.3" evidence="4"/>
<dbReference type="InterPro" id="IPR036008">
    <property type="entry name" value="Aconitase_4Fe-4S_dom"/>
</dbReference>
<evidence type="ECO:0000256" key="9">
    <source>
        <dbReference type="ARBA" id="ARBA00023014"/>
    </source>
</evidence>
<evidence type="ECO:0000256" key="10">
    <source>
        <dbReference type="ARBA" id="ARBA00023239"/>
    </source>
</evidence>
<evidence type="ECO:0000256" key="11">
    <source>
        <dbReference type="ARBA" id="ARBA00023501"/>
    </source>
</evidence>
<reference evidence="16 17" key="1">
    <citation type="submission" date="2019-01" db="EMBL/GenBank/DDBJ databases">
        <authorList>
            <person name="Chen W.-M."/>
        </authorList>
    </citation>
    <scope>NUCLEOTIDE SEQUENCE [LARGE SCALE GENOMIC DNA]</scope>
    <source>
        <strain evidence="16 17">CCP-6</strain>
    </source>
</reference>
<dbReference type="Pfam" id="PF00330">
    <property type="entry name" value="Aconitase"/>
    <property type="match status" value="2"/>
</dbReference>
<dbReference type="InterPro" id="IPR011826">
    <property type="entry name" value="HAcnase/IPMdehydase_lsu_prok"/>
</dbReference>
<feature type="domain" description="Aconitase/3-isopropylmalate dehydratase large subunit alpha/beta/alpha" evidence="14">
    <location>
        <begin position="251"/>
        <end position="398"/>
    </location>
</feature>
<dbReference type="InterPro" id="IPR000573">
    <property type="entry name" value="AconitaseA/IPMdHydase_ssu_swvl"/>
</dbReference>
<evidence type="ECO:0000256" key="8">
    <source>
        <dbReference type="ARBA" id="ARBA00023004"/>
    </source>
</evidence>
<evidence type="ECO:0000256" key="1">
    <source>
        <dbReference type="ARBA" id="ARBA00001966"/>
    </source>
</evidence>
<comment type="cofactor">
    <cofactor evidence="1">
        <name>[4Fe-4S] cluster</name>
        <dbReference type="ChEBI" id="CHEBI:49883"/>
    </cofactor>
</comment>
<keyword evidence="7" id="KW-0479">Metal-binding</keyword>
<dbReference type="UniPathway" id="UPA00223">
    <property type="reaction ID" value="UER00718"/>
</dbReference>
<evidence type="ECO:0000256" key="7">
    <source>
        <dbReference type="ARBA" id="ARBA00022723"/>
    </source>
</evidence>
<dbReference type="GO" id="GO:0003994">
    <property type="term" value="F:aconitate hydratase activity"/>
    <property type="evidence" value="ECO:0007669"/>
    <property type="project" value="UniProtKB-EC"/>
</dbReference>
<dbReference type="InterPro" id="IPR006251">
    <property type="entry name" value="Homoacnase/IPMdehydase_lsu"/>
</dbReference>
<dbReference type="Gene3D" id="3.20.19.10">
    <property type="entry name" value="Aconitase, domain 4"/>
    <property type="match status" value="1"/>
</dbReference>
<dbReference type="NCBIfam" id="TIGR01343">
    <property type="entry name" value="hacA_fam"/>
    <property type="match status" value="1"/>
</dbReference>
<proteinExistence type="predicted"/>
<evidence type="ECO:0000259" key="14">
    <source>
        <dbReference type="Pfam" id="PF00330"/>
    </source>
</evidence>
<evidence type="ECO:0000313" key="16">
    <source>
        <dbReference type="EMBL" id="RVT97748.1"/>
    </source>
</evidence>
<dbReference type="PANTHER" id="PTHR43822">
    <property type="entry name" value="HOMOACONITASE, MITOCHONDRIAL-RELATED"/>
    <property type="match status" value="1"/>
</dbReference>
<dbReference type="OrthoDB" id="9802769at2"/>
<evidence type="ECO:0000256" key="4">
    <source>
        <dbReference type="ARBA" id="ARBA00012926"/>
    </source>
</evidence>
<comment type="pathway">
    <text evidence="2">Carbohydrate metabolism; tricarboxylic acid cycle; isocitrate from oxaloacetate: step 2/2.</text>
</comment>
<dbReference type="InterPro" id="IPR001030">
    <property type="entry name" value="Acoase/IPM_deHydtase_lsu_aba"/>
</dbReference>
<dbReference type="NCBIfam" id="TIGR02086">
    <property type="entry name" value="IPMI_arch"/>
    <property type="match status" value="1"/>
</dbReference>
<organism evidence="16 17">
    <name type="scientific">Rhodovarius crocodyli</name>
    <dbReference type="NCBI Taxonomy" id="1979269"/>
    <lineage>
        <taxon>Bacteria</taxon>
        <taxon>Pseudomonadati</taxon>
        <taxon>Pseudomonadota</taxon>
        <taxon>Alphaproteobacteria</taxon>
        <taxon>Acetobacterales</taxon>
        <taxon>Roseomonadaceae</taxon>
        <taxon>Rhodovarius</taxon>
    </lineage>
</organism>
<gene>
    <name evidence="16" type="ORF">EOD42_08055</name>
</gene>
<dbReference type="InterPro" id="IPR050067">
    <property type="entry name" value="IPM_dehydratase_rel_enz"/>
</dbReference>
<dbReference type="Proteomes" id="UP000282957">
    <property type="component" value="Unassembled WGS sequence"/>
</dbReference>
<dbReference type="PRINTS" id="PR00415">
    <property type="entry name" value="ACONITASE"/>
</dbReference>
<feature type="domain" description="Aconitase/3-isopropylmalate dehydratase large subunit alpha/beta/alpha" evidence="14">
    <location>
        <begin position="440"/>
        <end position="560"/>
    </location>
</feature>
<accession>A0A437MJA6</accession>
<evidence type="ECO:0000256" key="5">
    <source>
        <dbReference type="ARBA" id="ARBA00019378"/>
    </source>
</evidence>